<dbReference type="RefSeq" id="XP_003326565.1">
    <property type="nucleotide sequence ID" value="XM_003326517.1"/>
</dbReference>
<dbReference type="EMBL" id="DS178281">
    <property type="protein sequence ID" value="EFP82146.1"/>
    <property type="molecule type" value="Genomic_DNA"/>
</dbReference>
<dbReference type="AlphaFoldDB" id="E3KDD7"/>
<proteinExistence type="predicted"/>
<dbReference type="GeneID" id="10534678"/>
<keyword evidence="2" id="KW-1185">Reference proteome</keyword>
<dbReference type="InParanoid" id="E3KDD7"/>
<dbReference type="OrthoDB" id="10283833at2759"/>
<organism evidence="1 2">
    <name type="scientific">Puccinia graminis f. sp. tritici (strain CRL 75-36-700-3 / race SCCL)</name>
    <name type="common">Black stem rust fungus</name>
    <dbReference type="NCBI Taxonomy" id="418459"/>
    <lineage>
        <taxon>Eukaryota</taxon>
        <taxon>Fungi</taxon>
        <taxon>Dikarya</taxon>
        <taxon>Basidiomycota</taxon>
        <taxon>Pucciniomycotina</taxon>
        <taxon>Pucciniomycetes</taxon>
        <taxon>Pucciniales</taxon>
        <taxon>Pucciniaceae</taxon>
        <taxon>Puccinia</taxon>
    </lineage>
</organism>
<evidence type="ECO:0000313" key="2">
    <source>
        <dbReference type="Proteomes" id="UP000008783"/>
    </source>
</evidence>
<dbReference type="HOGENOM" id="CLU_144970_0_0_1"/>
<dbReference type="Proteomes" id="UP000008783">
    <property type="component" value="Unassembled WGS sequence"/>
</dbReference>
<accession>E3KDD7</accession>
<reference key="1">
    <citation type="submission" date="2007-01" db="EMBL/GenBank/DDBJ databases">
        <title>The Genome Sequence of Puccinia graminis f. sp. tritici Strain CRL 75-36-700-3.</title>
        <authorList>
            <consortium name="The Broad Institute Genome Sequencing Platform"/>
            <person name="Birren B."/>
            <person name="Lander E."/>
            <person name="Galagan J."/>
            <person name="Nusbaum C."/>
            <person name="Devon K."/>
            <person name="Cuomo C."/>
            <person name="Jaffe D."/>
            <person name="Butler J."/>
            <person name="Alvarez P."/>
            <person name="Gnerre S."/>
            <person name="Grabherr M."/>
            <person name="Mauceli E."/>
            <person name="Brockman W."/>
            <person name="Young S."/>
            <person name="LaButti K."/>
            <person name="Sykes S."/>
            <person name="DeCaprio D."/>
            <person name="Crawford M."/>
            <person name="Koehrsen M."/>
            <person name="Engels R."/>
            <person name="Montgomery P."/>
            <person name="Pearson M."/>
            <person name="Howarth C."/>
            <person name="Larson L."/>
            <person name="White J."/>
            <person name="Zeng Q."/>
            <person name="Kodira C."/>
            <person name="Yandava C."/>
            <person name="Alvarado L."/>
            <person name="O'Leary S."/>
            <person name="Szabo L."/>
            <person name="Dean R."/>
            <person name="Schein J."/>
        </authorList>
    </citation>
    <scope>NUCLEOTIDE SEQUENCE</scope>
    <source>
        <strain>CRL 75-36-700-3</strain>
    </source>
</reference>
<reference evidence="2" key="2">
    <citation type="journal article" date="2011" name="Proc. Natl. Acad. Sci. U.S.A.">
        <title>Obligate biotrophy features unraveled by the genomic analysis of rust fungi.</title>
        <authorList>
            <person name="Duplessis S."/>
            <person name="Cuomo C.A."/>
            <person name="Lin Y.-C."/>
            <person name="Aerts A."/>
            <person name="Tisserant E."/>
            <person name="Veneault-Fourrey C."/>
            <person name="Joly D.L."/>
            <person name="Hacquard S."/>
            <person name="Amselem J."/>
            <person name="Cantarel B.L."/>
            <person name="Chiu R."/>
            <person name="Coutinho P.M."/>
            <person name="Feau N."/>
            <person name="Field M."/>
            <person name="Frey P."/>
            <person name="Gelhaye E."/>
            <person name="Goldberg J."/>
            <person name="Grabherr M.G."/>
            <person name="Kodira C.D."/>
            <person name="Kohler A."/>
            <person name="Kuees U."/>
            <person name="Lindquist E.A."/>
            <person name="Lucas S.M."/>
            <person name="Mago R."/>
            <person name="Mauceli E."/>
            <person name="Morin E."/>
            <person name="Murat C."/>
            <person name="Pangilinan J.L."/>
            <person name="Park R."/>
            <person name="Pearson M."/>
            <person name="Quesneville H."/>
            <person name="Rouhier N."/>
            <person name="Sakthikumar S."/>
            <person name="Salamov A.A."/>
            <person name="Schmutz J."/>
            <person name="Selles B."/>
            <person name="Shapiro H."/>
            <person name="Tanguay P."/>
            <person name="Tuskan G.A."/>
            <person name="Henrissat B."/>
            <person name="Van de Peer Y."/>
            <person name="Rouze P."/>
            <person name="Ellis J.G."/>
            <person name="Dodds P.N."/>
            <person name="Schein J.E."/>
            <person name="Zhong S."/>
            <person name="Hamelin R.C."/>
            <person name="Grigoriev I.V."/>
            <person name="Szabo L.J."/>
            <person name="Martin F."/>
        </authorList>
    </citation>
    <scope>NUCLEOTIDE SEQUENCE [LARGE SCALE GENOMIC DNA]</scope>
    <source>
        <strain evidence="2">CRL 75-36-700-3 / race SCCL</strain>
    </source>
</reference>
<dbReference type="KEGG" id="pgr:PGTG_07543"/>
<evidence type="ECO:0000313" key="1">
    <source>
        <dbReference type="EMBL" id="EFP82146.1"/>
    </source>
</evidence>
<dbReference type="VEuPathDB" id="FungiDB:PGTG_07543"/>
<protein>
    <submittedName>
        <fullName evidence="1">Uncharacterized protein</fullName>
    </submittedName>
</protein>
<gene>
    <name evidence="1" type="ORF">PGTG_07543</name>
</gene>
<sequence>MVQLLAGVARDGNATTVTEMNDDFAPQLIYCSLFGIDIVRRSPGSTMQLSTLFKFLLVALIHGEAGCQQHKYFPCPSARPVAVCAKTLNYSTSIGISDASSEGRLVELVSAHSDKNGNFCEGDHPDQSCCPRGHFTPGMKTAKDVWQRICPL</sequence>
<name>E3KDD7_PUCGT</name>